<evidence type="ECO:0000313" key="2">
    <source>
        <dbReference type="EMBL" id="MFI6496112.1"/>
    </source>
</evidence>
<comment type="caution">
    <text evidence="2">The sequence shown here is derived from an EMBL/GenBank/DDBJ whole genome shotgun (WGS) entry which is preliminary data.</text>
</comment>
<accession>A0ABW7YK76</accession>
<proteinExistence type="predicted"/>
<dbReference type="RefSeq" id="WP_397078038.1">
    <property type="nucleotide sequence ID" value="NZ_JBITGY010000001.1"/>
</dbReference>
<reference evidence="2 3" key="1">
    <citation type="submission" date="2024-10" db="EMBL/GenBank/DDBJ databases">
        <title>The Natural Products Discovery Center: Release of the First 8490 Sequenced Strains for Exploring Actinobacteria Biosynthetic Diversity.</title>
        <authorList>
            <person name="Kalkreuter E."/>
            <person name="Kautsar S.A."/>
            <person name="Yang D."/>
            <person name="Bader C.D."/>
            <person name="Teijaro C.N."/>
            <person name="Fluegel L."/>
            <person name="Davis C.M."/>
            <person name="Simpson J.R."/>
            <person name="Lauterbach L."/>
            <person name="Steele A.D."/>
            <person name="Gui C."/>
            <person name="Meng S."/>
            <person name="Li G."/>
            <person name="Viehrig K."/>
            <person name="Ye F."/>
            <person name="Su P."/>
            <person name="Kiefer A.F."/>
            <person name="Nichols A."/>
            <person name="Cepeda A.J."/>
            <person name="Yan W."/>
            <person name="Fan B."/>
            <person name="Jiang Y."/>
            <person name="Adhikari A."/>
            <person name="Zheng C.-J."/>
            <person name="Schuster L."/>
            <person name="Cowan T.M."/>
            <person name="Smanski M.J."/>
            <person name="Chevrette M.G."/>
            <person name="De Carvalho L.P.S."/>
            <person name="Shen B."/>
        </authorList>
    </citation>
    <scope>NUCLEOTIDE SEQUENCE [LARGE SCALE GENOMIC DNA]</scope>
    <source>
        <strain evidence="2 3">NPDC050545</strain>
    </source>
</reference>
<organism evidence="2 3">
    <name type="scientific">Nonomuraea typhae</name>
    <dbReference type="NCBI Taxonomy" id="2603600"/>
    <lineage>
        <taxon>Bacteria</taxon>
        <taxon>Bacillati</taxon>
        <taxon>Actinomycetota</taxon>
        <taxon>Actinomycetes</taxon>
        <taxon>Streptosporangiales</taxon>
        <taxon>Streptosporangiaceae</taxon>
        <taxon>Nonomuraea</taxon>
    </lineage>
</organism>
<evidence type="ECO:0000256" key="1">
    <source>
        <dbReference type="SAM" id="MobiDB-lite"/>
    </source>
</evidence>
<feature type="compositionally biased region" description="Basic and acidic residues" evidence="1">
    <location>
        <begin position="95"/>
        <end position="118"/>
    </location>
</feature>
<evidence type="ECO:0000313" key="3">
    <source>
        <dbReference type="Proteomes" id="UP001612741"/>
    </source>
</evidence>
<protein>
    <submittedName>
        <fullName evidence="2">Uncharacterized protein</fullName>
    </submittedName>
</protein>
<dbReference type="Proteomes" id="UP001612741">
    <property type="component" value="Unassembled WGS sequence"/>
</dbReference>
<name>A0ABW7YK76_9ACTN</name>
<feature type="region of interest" description="Disordered" evidence="1">
    <location>
        <begin position="55"/>
        <end position="118"/>
    </location>
</feature>
<dbReference type="EMBL" id="JBITGY010000001">
    <property type="protein sequence ID" value="MFI6496112.1"/>
    <property type="molecule type" value="Genomic_DNA"/>
</dbReference>
<gene>
    <name evidence="2" type="ORF">ACIBG2_01955</name>
</gene>
<keyword evidence="3" id="KW-1185">Reference proteome</keyword>
<sequence length="118" mass="13022">MDEHAEQQEEYGEYGQHAEYVEGVTAGYVGAHEAVVGTEVDPLSINIPQVRAGATENALAEEDRRRPKGVFVPARKTREDVLDTDPEEELAAQRARAEREDPMLAARDAMEEDLRGGS</sequence>